<comment type="caution">
    <text evidence="2">The sequence shown here is derived from an EMBL/GenBank/DDBJ whole genome shotgun (WGS) entry which is preliminary data.</text>
</comment>
<sequence length="79" mass="8261">MSTVITSHSTPQAAAHPGRPTRANAAVPKIAQTSPHTLSQKRARSALRAVVGSLPVRIGITAPVCNVLFGTDVHQGERD</sequence>
<protein>
    <submittedName>
        <fullName evidence="2">Uncharacterized protein</fullName>
    </submittedName>
</protein>
<proteinExistence type="predicted"/>
<feature type="region of interest" description="Disordered" evidence="1">
    <location>
        <begin position="1"/>
        <end position="25"/>
    </location>
</feature>
<dbReference type="Proteomes" id="UP001501009">
    <property type="component" value="Unassembled WGS sequence"/>
</dbReference>
<dbReference type="EMBL" id="BAABDE010000013">
    <property type="protein sequence ID" value="GAA3791639.1"/>
    <property type="molecule type" value="Genomic_DNA"/>
</dbReference>
<evidence type="ECO:0000256" key="1">
    <source>
        <dbReference type="SAM" id="MobiDB-lite"/>
    </source>
</evidence>
<feature type="compositionally biased region" description="Polar residues" evidence="1">
    <location>
        <begin position="1"/>
        <end position="12"/>
    </location>
</feature>
<accession>A0ABP7HFQ8</accession>
<gene>
    <name evidence="2" type="ORF">GCM10022403_027100</name>
</gene>
<reference evidence="3" key="1">
    <citation type="journal article" date="2019" name="Int. J. Syst. Evol. Microbiol.">
        <title>The Global Catalogue of Microorganisms (GCM) 10K type strain sequencing project: providing services to taxonomists for standard genome sequencing and annotation.</title>
        <authorList>
            <consortium name="The Broad Institute Genomics Platform"/>
            <consortium name="The Broad Institute Genome Sequencing Center for Infectious Disease"/>
            <person name="Wu L."/>
            <person name="Ma J."/>
        </authorList>
    </citation>
    <scope>NUCLEOTIDE SEQUENCE [LARGE SCALE GENOMIC DNA]</scope>
    <source>
        <strain evidence="3">JCM 17138</strain>
    </source>
</reference>
<organism evidence="2 3">
    <name type="scientific">Streptomyces coacervatus</name>
    <dbReference type="NCBI Taxonomy" id="647381"/>
    <lineage>
        <taxon>Bacteria</taxon>
        <taxon>Bacillati</taxon>
        <taxon>Actinomycetota</taxon>
        <taxon>Actinomycetes</taxon>
        <taxon>Kitasatosporales</taxon>
        <taxon>Streptomycetaceae</taxon>
        <taxon>Streptomyces</taxon>
    </lineage>
</organism>
<evidence type="ECO:0000313" key="2">
    <source>
        <dbReference type="EMBL" id="GAA3791639.1"/>
    </source>
</evidence>
<name>A0ABP7HFQ8_9ACTN</name>
<keyword evidence="3" id="KW-1185">Reference proteome</keyword>
<evidence type="ECO:0000313" key="3">
    <source>
        <dbReference type="Proteomes" id="UP001501009"/>
    </source>
</evidence>